<gene>
    <name evidence="1" type="ORF">GCM10010151_38870</name>
</gene>
<evidence type="ECO:0000313" key="1">
    <source>
        <dbReference type="EMBL" id="GAA0345539.1"/>
    </source>
</evidence>
<evidence type="ECO:0000313" key="2">
    <source>
        <dbReference type="Proteomes" id="UP001501822"/>
    </source>
</evidence>
<accession>A0ABN0WSE6</accession>
<sequence length="56" mass="5969">MHKIIADALKLSTDSRGDEVLVDTGLSFWHGGTVRGVVTRAKTKIGDLHALGVDLP</sequence>
<dbReference type="EMBL" id="BAAABM010000037">
    <property type="protein sequence ID" value="GAA0345539.1"/>
    <property type="molecule type" value="Genomic_DNA"/>
</dbReference>
<reference evidence="1 2" key="1">
    <citation type="journal article" date="2019" name="Int. J. Syst. Evol. Microbiol.">
        <title>The Global Catalogue of Microorganisms (GCM) 10K type strain sequencing project: providing services to taxonomists for standard genome sequencing and annotation.</title>
        <authorList>
            <consortium name="The Broad Institute Genomics Platform"/>
            <consortium name="The Broad Institute Genome Sequencing Center for Infectious Disease"/>
            <person name="Wu L."/>
            <person name="Ma J."/>
        </authorList>
    </citation>
    <scope>NUCLEOTIDE SEQUENCE [LARGE SCALE GENOMIC DNA]</scope>
    <source>
        <strain evidence="1 2">JCM 3146</strain>
    </source>
</reference>
<dbReference type="Proteomes" id="UP001501822">
    <property type="component" value="Unassembled WGS sequence"/>
</dbReference>
<protein>
    <submittedName>
        <fullName evidence="1">Uncharacterized protein</fullName>
    </submittedName>
</protein>
<proteinExistence type="predicted"/>
<keyword evidence="2" id="KW-1185">Reference proteome</keyword>
<name>A0ABN0WSE6_9ACTN</name>
<organism evidence="1 2">
    <name type="scientific">Actinoallomurus spadix</name>
    <dbReference type="NCBI Taxonomy" id="79912"/>
    <lineage>
        <taxon>Bacteria</taxon>
        <taxon>Bacillati</taxon>
        <taxon>Actinomycetota</taxon>
        <taxon>Actinomycetes</taxon>
        <taxon>Streptosporangiales</taxon>
        <taxon>Thermomonosporaceae</taxon>
        <taxon>Actinoallomurus</taxon>
    </lineage>
</organism>
<comment type="caution">
    <text evidence="1">The sequence shown here is derived from an EMBL/GenBank/DDBJ whole genome shotgun (WGS) entry which is preliminary data.</text>
</comment>